<keyword evidence="3" id="KW-1185">Reference proteome</keyword>
<feature type="compositionally biased region" description="Basic and acidic residues" evidence="1">
    <location>
        <begin position="75"/>
        <end position="99"/>
    </location>
</feature>
<comment type="caution">
    <text evidence="2">The sequence shown here is derived from an EMBL/GenBank/DDBJ whole genome shotgun (WGS) entry which is preliminary data.</text>
</comment>
<dbReference type="EMBL" id="CACTIH010005652">
    <property type="protein sequence ID" value="CAA2999817.1"/>
    <property type="molecule type" value="Genomic_DNA"/>
</dbReference>
<gene>
    <name evidence="2" type="ORF">OLEA9_A016924</name>
</gene>
<dbReference type="AlphaFoldDB" id="A0A8S0T456"/>
<reference evidence="2 3" key="1">
    <citation type="submission" date="2019-12" db="EMBL/GenBank/DDBJ databases">
        <authorList>
            <person name="Alioto T."/>
            <person name="Alioto T."/>
            <person name="Gomez Garrido J."/>
        </authorList>
    </citation>
    <scope>NUCLEOTIDE SEQUENCE [LARGE SCALE GENOMIC DNA]</scope>
</reference>
<name>A0A8S0T456_OLEEU</name>
<evidence type="ECO:0000313" key="2">
    <source>
        <dbReference type="EMBL" id="CAA2999817.1"/>
    </source>
</evidence>
<feature type="compositionally biased region" description="Polar residues" evidence="1">
    <location>
        <begin position="119"/>
        <end position="134"/>
    </location>
</feature>
<accession>A0A8S0T456</accession>
<feature type="region of interest" description="Disordered" evidence="1">
    <location>
        <begin position="75"/>
        <end position="159"/>
    </location>
</feature>
<proteinExistence type="predicted"/>
<sequence>MAFGSVGSSPLTARRRSSLCPLVEEEATIWYCSRRHSVRCQPPLKRKMAYDDWSANSSTMLPLKDLVEERGSEIGDSFSFRERERERESERSDEKKEEFQTTSHPTKTGGNIAHISLPKPTTTTSPQPVGTNYNTRKRPMPMTLSPQQNQRKSMEEEKFDEDVLLEKTLLQYEKEEDSQRRTLFEHLGKWKRLALSSSYISQSQDIST</sequence>
<organism evidence="2 3">
    <name type="scientific">Olea europaea subsp. europaea</name>
    <dbReference type="NCBI Taxonomy" id="158383"/>
    <lineage>
        <taxon>Eukaryota</taxon>
        <taxon>Viridiplantae</taxon>
        <taxon>Streptophyta</taxon>
        <taxon>Embryophyta</taxon>
        <taxon>Tracheophyta</taxon>
        <taxon>Spermatophyta</taxon>
        <taxon>Magnoliopsida</taxon>
        <taxon>eudicotyledons</taxon>
        <taxon>Gunneridae</taxon>
        <taxon>Pentapetalae</taxon>
        <taxon>asterids</taxon>
        <taxon>lamiids</taxon>
        <taxon>Lamiales</taxon>
        <taxon>Oleaceae</taxon>
        <taxon>Oleeae</taxon>
        <taxon>Olea</taxon>
    </lineage>
</organism>
<evidence type="ECO:0000256" key="1">
    <source>
        <dbReference type="SAM" id="MobiDB-lite"/>
    </source>
</evidence>
<dbReference type="Gramene" id="OE9A016924T1">
    <property type="protein sequence ID" value="OE9A016924C1"/>
    <property type="gene ID" value="OE9A016924"/>
</dbReference>
<feature type="compositionally biased region" description="Polar residues" evidence="1">
    <location>
        <begin position="100"/>
        <end position="109"/>
    </location>
</feature>
<dbReference type="Proteomes" id="UP000594638">
    <property type="component" value="Unassembled WGS sequence"/>
</dbReference>
<evidence type="ECO:0000313" key="3">
    <source>
        <dbReference type="Proteomes" id="UP000594638"/>
    </source>
</evidence>
<protein>
    <submittedName>
        <fullName evidence="2">DNA polymerase delta catalytic subunit</fullName>
    </submittedName>
</protein>